<dbReference type="EMBL" id="BSEC01000001">
    <property type="protein sequence ID" value="GLI93620.1"/>
    <property type="molecule type" value="Genomic_DNA"/>
</dbReference>
<evidence type="ECO:0000256" key="1">
    <source>
        <dbReference type="SAM" id="SignalP"/>
    </source>
</evidence>
<feature type="chain" id="PRO_5040913361" evidence="1">
    <location>
        <begin position="24"/>
        <end position="194"/>
    </location>
</feature>
<dbReference type="InterPro" id="IPR038643">
    <property type="entry name" value="PliI_sf"/>
</dbReference>
<dbReference type="Proteomes" id="UP001144323">
    <property type="component" value="Unassembled WGS sequence"/>
</dbReference>
<sequence>MRRIFLVGLAVCAVAGAGSTAAAAPYARDLSMKGLVFHLSSPNDGSENRLRIVVDGLERPGEPIERQIDGTIVDATVADLDANGFPEIYVFTQSAGSGSYGGVVGYASNRNKSVTDISLPELSAKDAKGYQGHDAFAVSGRALVRRFPIYRDADANAGPTGGERRISYRLRAGEATWRLEPIKSTEIKPRKRRG</sequence>
<gene>
    <name evidence="2" type="ORF">LMG27198_26120</name>
</gene>
<keyword evidence="1" id="KW-0732">Signal</keyword>
<proteinExistence type="predicted"/>
<protein>
    <submittedName>
        <fullName evidence="2">Uncharacterized protein</fullName>
    </submittedName>
</protein>
<name>A0A9W6LSF0_9HYPH</name>
<reference evidence="2" key="1">
    <citation type="journal article" date="2023" name="Int. J. Syst. Evol. Microbiol.">
        <title>Methylocystis iwaonis sp. nov., a type II methane-oxidizing bacterium from surface soil of a rice paddy field in Japan, and emended description of the genus Methylocystis (ex Whittenbury et al. 1970) Bowman et al. 1993.</title>
        <authorList>
            <person name="Kaise H."/>
            <person name="Sawadogo J.B."/>
            <person name="Alam M.S."/>
            <person name="Ueno C."/>
            <person name="Dianou D."/>
            <person name="Shinjo R."/>
            <person name="Asakawa S."/>
        </authorList>
    </citation>
    <scope>NUCLEOTIDE SEQUENCE</scope>
    <source>
        <strain evidence="2">LMG27198</strain>
    </source>
</reference>
<evidence type="ECO:0000313" key="3">
    <source>
        <dbReference type="Proteomes" id="UP001144323"/>
    </source>
</evidence>
<dbReference type="AlphaFoldDB" id="A0A9W6LSF0"/>
<accession>A0A9W6LSF0</accession>
<feature type="signal peptide" evidence="1">
    <location>
        <begin position="1"/>
        <end position="23"/>
    </location>
</feature>
<dbReference type="Gene3D" id="2.40.128.460">
    <property type="entry name" value="Periplasmic lysozyme inhibitor of I-type lysozyme"/>
    <property type="match status" value="1"/>
</dbReference>
<evidence type="ECO:0000313" key="2">
    <source>
        <dbReference type="EMBL" id="GLI93620.1"/>
    </source>
</evidence>
<organism evidence="2 3">
    <name type="scientific">Methylocystis echinoides</name>
    <dbReference type="NCBI Taxonomy" id="29468"/>
    <lineage>
        <taxon>Bacteria</taxon>
        <taxon>Pseudomonadati</taxon>
        <taxon>Pseudomonadota</taxon>
        <taxon>Alphaproteobacteria</taxon>
        <taxon>Hyphomicrobiales</taxon>
        <taxon>Methylocystaceae</taxon>
        <taxon>Methylocystis</taxon>
    </lineage>
</organism>
<dbReference type="RefSeq" id="WP_281803538.1">
    <property type="nucleotide sequence ID" value="NZ_BSEC01000001.1"/>
</dbReference>
<keyword evidence="3" id="KW-1185">Reference proteome</keyword>
<comment type="caution">
    <text evidence="2">The sequence shown here is derived from an EMBL/GenBank/DDBJ whole genome shotgun (WGS) entry which is preliminary data.</text>
</comment>